<dbReference type="Gene3D" id="3.30.70.120">
    <property type="match status" value="1"/>
</dbReference>
<dbReference type="InterPro" id="IPR015867">
    <property type="entry name" value="N-reg_PII/ATP_PRibTrfase_C"/>
</dbReference>
<name>A0AAE3DM54_9FIRM</name>
<dbReference type="RefSeq" id="WP_262586914.1">
    <property type="nucleotide sequence ID" value="NZ_JAJEQF010000009.1"/>
</dbReference>
<comment type="caution">
    <text evidence="1">The sequence shown here is derived from an EMBL/GenBank/DDBJ whole genome shotgun (WGS) entry which is preliminary data.</text>
</comment>
<dbReference type="PROSITE" id="PS51343">
    <property type="entry name" value="PII_GLNB_DOM"/>
    <property type="match status" value="1"/>
</dbReference>
<dbReference type="SUPFAM" id="SSF54913">
    <property type="entry name" value="GlnB-like"/>
    <property type="match status" value="1"/>
</dbReference>
<sequence>MSELYLMVTISDRNFHRRLLAFYKEYGVTVTMVTLGRGTATSEVLDSFGLEAAEKAIQFAFVTGREWKEIRSGLEKRLKIDIPGTGIAFVIPVSSIGGKKQLQFLTEGRGFEKGEESTLKDTKYELLVVVANQGYTEYIMEAARSANAAGGTVIHAKGTGMQKAEQFLGFSLATEKEMILIVVKNCDKNAIMKAIMEKAGLESKAKSIVFSLPVTETAGMRLVEDE</sequence>
<protein>
    <submittedName>
        <fullName evidence="1">P-II family nitrogen regulator</fullName>
    </submittedName>
</protein>
<dbReference type="InterPro" id="IPR011322">
    <property type="entry name" value="N-reg_PII-like_a/b"/>
</dbReference>
<dbReference type="Proteomes" id="UP001199355">
    <property type="component" value="Unassembled WGS sequence"/>
</dbReference>
<reference evidence="1 2" key="1">
    <citation type="submission" date="2021-10" db="EMBL/GenBank/DDBJ databases">
        <title>Anaerobic single-cell dispensing facilitates the cultivation of human gut bacteria.</title>
        <authorList>
            <person name="Afrizal A."/>
        </authorList>
    </citation>
    <scope>NUCLEOTIDE SEQUENCE [LARGE SCALE GENOMIC DNA]</scope>
    <source>
        <strain evidence="1 2">CLA-AA-H244</strain>
    </source>
</reference>
<dbReference type="GO" id="GO:0030234">
    <property type="term" value="F:enzyme regulator activity"/>
    <property type="evidence" value="ECO:0007669"/>
    <property type="project" value="InterPro"/>
</dbReference>
<accession>A0AAE3DM54</accession>
<gene>
    <name evidence="1" type="ORF">LKD45_05250</name>
</gene>
<organism evidence="1 2">
    <name type="scientific">Gallintestinimicrobium propionicum</name>
    <dbReference type="NCBI Taxonomy" id="2981770"/>
    <lineage>
        <taxon>Bacteria</taxon>
        <taxon>Bacillati</taxon>
        <taxon>Bacillota</taxon>
        <taxon>Clostridia</taxon>
        <taxon>Lachnospirales</taxon>
        <taxon>Lachnospiraceae</taxon>
        <taxon>Gallintestinimicrobium</taxon>
    </lineage>
</organism>
<dbReference type="SMART" id="SM00938">
    <property type="entry name" value="P-II"/>
    <property type="match status" value="1"/>
</dbReference>
<dbReference type="InterPro" id="IPR002187">
    <property type="entry name" value="N-reg_PII"/>
</dbReference>
<dbReference type="Pfam" id="PF00543">
    <property type="entry name" value="P-II"/>
    <property type="match status" value="1"/>
</dbReference>
<dbReference type="GO" id="GO:0006808">
    <property type="term" value="P:regulation of nitrogen utilization"/>
    <property type="evidence" value="ECO:0007669"/>
    <property type="project" value="InterPro"/>
</dbReference>
<proteinExistence type="predicted"/>
<evidence type="ECO:0000313" key="2">
    <source>
        <dbReference type="Proteomes" id="UP001199355"/>
    </source>
</evidence>
<dbReference type="EMBL" id="JAJEQF010000009">
    <property type="protein sequence ID" value="MCC2167104.1"/>
    <property type="molecule type" value="Genomic_DNA"/>
</dbReference>
<evidence type="ECO:0000313" key="1">
    <source>
        <dbReference type="EMBL" id="MCC2167104.1"/>
    </source>
</evidence>
<keyword evidence="2" id="KW-1185">Reference proteome</keyword>
<dbReference type="AlphaFoldDB" id="A0AAE3DM54"/>